<dbReference type="InterPro" id="IPR005913">
    <property type="entry name" value="dTDP_dehydrorham_reduct"/>
</dbReference>
<comment type="pathway">
    <text evidence="1 6">Carbohydrate biosynthesis; dTDP-L-rhamnose biosynthesis.</text>
</comment>
<gene>
    <name evidence="8" type="ORF">LX80_00427</name>
</gene>
<protein>
    <recommendedName>
        <fullName evidence="4 6">dTDP-4-dehydrorhamnose reductase</fullName>
        <ecNumber evidence="3 6">1.1.1.133</ecNumber>
    </recommendedName>
</protein>
<comment type="function">
    <text evidence="6">Catalyzes the reduction of dTDP-6-deoxy-L-lyxo-4-hexulose to yield dTDP-L-rhamnose.</text>
</comment>
<reference evidence="8 9" key="1">
    <citation type="submission" date="2018-06" db="EMBL/GenBank/DDBJ databases">
        <title>Genomic Encyclopedia of Archaeal and Bacterial Type Strains, Phase II (KMG-II): from individual species to whole genera.</title>
        <authorList>
            <person name="Goeker M."/>
        </authorList>
    </citation>
    <scope>NUCLEOTIDE SEQUENCE [LARGE SCALE GENOMIC DNA]</scope>
    <source>
        <strain evidence="8 9">DSM 23241</strain>
    </source>
</reference>
<dbReference type="PANTHER" id="PTHR10491">
    <property type="entry name" value="DTDP-4-DEHYDRORHAMNOSE REDUCTASE"/>
    <property type="match status" value="1"/>
</dbReference>
<evidence type="ECO:0000256" key="3">
    <source>
        <dbReference type="ARBA" id="ARBA00012929"/>
    </source>
</evidence>
<evidence type="ECO:0000256" key="2">
    <source>
        <dbReference type="ARBA" id="ARBA00010944"/>
    </source>
</evidence>
<dbReference type="Pfam" id="PF04321">
    <property type="entry name" value="RmlD_sub_bind"/>
    <property type="match status" value="1"/>
</dbReference>
<dbReference type="Proteomes" id="UP000249720">
    <property type="component" value="Unassembled WGS sequence"/>
</dbReference>
<evidence type="ECO:0000259" key="7">
    <source>
        <dbReference type="Pfam" id="PF04321"/>
    </source>
</evidence>
<dbReference type="PANTHER" id="PTHR10491:SF4">
    <property type="entry name" value="METHIONINE ADENOSYLTRANSFERASE 2 SUBUNIT BETA"/>
    <property type="match status" value="1"/>
</dbReference>
<evidence type="ECO:0000256" key="4">
    <source>
        <dbReference type="ARBA" id="ARBA00017099"/>
    </source>
</evidence>
<keyword evidence="6" id="KW-0560">Oxidoreductase</keyword>
<comment type="caution">
    <text evidence="8">The sequence shown here is derived from an EMBL/GenBank/DDBJ whole genome shotgun (WGS) entry which is preliminary data.</text>
</comment>
<dbReference type="InterPro" id="IPR029903">
    <property type="entry name" value="RmlD-like-bd"/>
</dbReference>
<dbReference type="EC" id="1.1.1.133" evidence="3 6"/>
<dbReference type="Gene3D" id="3.40.50.720">
    <property type="entry name" value="NAD(P)-binding Rossmann-like Domain"/>
    <property type="match status" value="1"/>
</dbReference>
<proteinExistence type="inferred from homology"/>
<comment type="similarity">
    <text evidence="2 6">Belongs to the dTDP-4-dehydrorhamnose reductase family.</text>
</comment>
<dbReference type="RefSeq" id="WP_111293375.1">
    <property type="nucleotide sequence ID" value="NZ_QKZV01000001.1"/>
</dbReference>
<evidence type="ECO:0000256" key="5">
    <source>
        <dbReference type="ARBA" id="ARBA00048200"/>
    </source>
</evidence>
<evidence type="ECO:0000256" key="1">
    <source>
        <dbReference type="ARBA" id="ARBA00004781"/>
    </source>
</evidence>
<evidence type="ECO:0000256" key="6">
    <source>
        <dbReference type="RuleBase" id="RU364082"/>
    </source>
</evidence>
<evidence type="ECO:0000313" key="9">
    <source>
        <dbReference type="Proteomes" id="UP000249720"/>
    </source>
</evidence>
<organism evidence="8 9">
    <name type="scientific">Hydrotalea sandarakina</name>
    <dbReference type="NCBI Taxonomy" id="1004304"/>
    <lineage>
        <taxon>Bacteria</taxon>
        <taxon>Pseudomonadati</taxon>
        <taxon>Bacteroidota</taxon>
        <taxon>Chitinophagia</taxon>
        <taxon>Chitinophagales</taxon>
        <taxon>Chitinophagaceae</taxon>
        <taxon>Hydrotalea</taxon>
    </lineage>
</organism>
<dbReference type="GO" id="GO:0008831">
    <property type="term" value="F:dTDP-4-dehydrorhamnose reductase activity"/>
    <property type="evidence" value="ECO:0007669"/>
    <property type="project" value="UniProtKB-EC"/>
</dbReference>
<dbReference type="GO" id="GO:0019305">
    <property type="term" value="P:dTDP-rhamnose biosynthetic process"/>
    <property type="evidence" value="ECO:0007669"/>
    <property type="project" value="UniProtKB-UniPathway"/>
</dbReference>
<dbReference type="EMBL" id="QKZV01000001">
    <property type="protein sequence ID" value="PZX65933.1"/>
    <property type="molecule type" value="Genomic_DNA"/>
</dbReference>
<sequence>MKILITGSNGFVGSHLVQYFLNKNIDFLATGSRPTSIHSYNSINYRMMNITDTTKINETIQWYSPTIILHAAALSKPDECHINREYAIEVNVSGTDRLLQAAQKLSHAVHFIYISTDFVFGEGGPHCEDDPKNPLNFYGTTKLMAEQIVMESGLPYSIIRPSFIYGSSINDVRKDFLHTILQQVQKGQPVNIVNDQFRTPTYINDLCLAVHNIIQENITGIFHISGSNYLTPYQMVLKMLELLKMPNTLVTPVTGENFKEPVMRTKKGGLNIQKAQRLFQFEPTDFSKALKLIFIGAK</sequence>
<keyword evidence="6" id="KW-0521">NADP</keyword>
<evidence type="ECO:0000313" key="8">
    <source>
        <dbReference type="EMBL" id="PZX65933.1"/>
    </source>
</evidence>
<feature type="domain" description="RmlD-like substrate binding" evidence="7">
    <location>
        <begin position="1"/>
        <end position="293"/>
    </location>
</feature>
<comment type="catalytic activity">
    <reaction evidence="5">
        <text>dTDP-beta-L-rhamnose + NADP(+) = dTDP-4-dehydro-beta-L-rhamnose + NADPH + H(+)</text>
        <dbReference type="Rhea" id="RHEA:21796"/>
        <dbReference type="ChEBI" id="CHEBI:15378"/>
        <dbReference type="ChEBI" id="CHEBI:57510"/>
        <dbReference type="ChEBI" id="CHEBI:57783"/>
        <dbReference type="ChEBI" id="CHEBI:58349"/>
        <dbReference type="ChEBI" id="CHEBI:62830"/>
        <dbReference type="EC" id="1.1.1.133"/>
    </reaction>
</comment>
<dbReference type="UniPathway" id="UPA00124"/>
<dbReference type="SUPFAM" id="SSF51735">
    <property type="entry name" value="NAD(P)-binding Rossmann-fold domains"/>
    <property type="match status" value="1"/>
</dbReference>
<dbReference type="CDD" id="cd05254">
    <property type="entry name" value="dTDP_HR_like_SDR_e"/>
    <property type="match status" value="1"/>
</dbReference>
<name>A0A2W7RYS8_9BACT</name>
<dbReference type="InterPro" id="IPR036291">
    <property type="entry name" value="NAD(P)-bd_dom_sf"/>
</dbReference>
<dbReference type="OrthoDB" id="9803892at2"/>
<accession>A0A2W7RYS8</accession>
<dbReference type="AlphaFoldDB" id="A0A2W7RYS8"/>
<keyword evidence="9" id="KW-1185">Reference proteome</keyword>